<dbReference type="GO" id="GO:0006457">
    <property type="term" value="P:protein folding"/>
    <property type="evidence" value="ECO:0007669"/>
    <property type="project" value="TreeGrafter"/>
</dbReference>
<dbReference type="GO" id="GO:0030150">
    <property type="term" value="P:protein import into mitochondrial matrix"/>
    <property type="evidence" value="ECO:0007669"/>
    <property type="project" value="TreeGrafter"/>
</dbReference>
<dbReference type="Proteomes" id="UP000295252">
    <property type="component" value="Chromosome III"/>
</dbReference>
<keyword evidence="1" id="KW-0863">Zinc-finger</keyword>
<keyword evidence="1" id="KW-0479">Metal-binding</keyword>
<dbReference type="Pfam" id="PF05180">
    <property type="entry name" value="zf-DNL"/>
    <property type="match status" value="1"/>
</dbReference>
<evidence type="ECO:0000259" key="2">
    <source>
        <dbReference type="PROSITE" id="PS51501"/>
    </source>
</evidence>
<dbReference type="PROSITE" id="PS51501">
    <property type="entry name" value="ZF_DNL"/>
    <property type="match status" value="1"/>
</dbReference>
<feature type="domain" description="DNL-type" evidence="2">
    <location>
        <begin position="104"/>
        <end position="174"/>
    </location>
</feature>
<keyword evidence="4" id="KW-1185">Reference proteome</keyword>
<accession>A0A068TW58</accession>
<dbReference type="InterPro" id="IPR024158">
    <property type="entry name" value="Mt_import_TIM15"/>
</dbReference>
<sequence length="174" mass="19331">MASTTWGFDASVGLNTPNISAFTNHKRHLPITFLSLPPSSRPPPNFVIKSSRSRVCQRKITSKQFLGVPVLSCLVGDNAGVYPESREASNSSHSPQDAAFDIKLPRRSLLVKFTCNLCGSRSEKLVNRLAYERGTVFVQCSGCRQHHKLVDNLGLVVEYDFREEMDSDSNANRC</sequence>
<dbReference type="AlphaFoldDB" id="A0A068TW58"/>
<dbReference type="GO" id="GO:0050821">
    <property type="term" value="P:protein stabilization"/>
    <property type="evidence" value="ECO:0007669"/>
    <property type="project" value="TreeGrafter"/>
</dbReference>
<dbReference type="OMA" id="MAXIATS"/>
<evidence type="ECO:0000313" key="3">
    <source>
        <dbReference type="EMBL" id="CDP00540.1"/>
    </source>
</evidence>
<dbReference type="PANTHER" id="PTHR20922:SF19">
    <property type="entry name" value="F24J5.3"/>
    <property type="match status" value="1"/>
</dbReference>
<dbReference type="EMBL" id="HG739089">
    <property type="protein sequence ID" value="CDP00540.1"/>
    <property type="molecule type" value="Genomic_DNA"/>
</dbReference>
<protein>
    <recommendedName>
        <fullName evidence="2">DNL-type domain-containing protein</fullName>
    </recommendedName>
</protein>
<dbReference type="GO" id="GO:0005739">
    <property type="term" value="C:mitochondrion"/>
    <property type="evidence" value="ECO:0007669"/>
    <property type="project" value="TreeGrafter"/>
</dbReference>
<dbReference type="GO" id="GO:0051087">
    <property type="term" value="F:protein-folding chaperone binding"/>
    <property type="evidence" value="ECO:0007669"/>
    <property type="project" value="TreeGrafter"/>
</dbReference>
<name>A0A068TW58_COFCA</name>
<evidence type="ECO:0000256" key="1">
    <source>
        <dbReference type="PROSITE-ProRule" id="PRU00834"/>
    </source>
</evidence>
<dbReference type="Gramene" id="CDP00540">
    <property type="protein sequence ID" value="CDP00540"/>
    <property type="gene ID" value="GSCOC_T00032506001"/>
</dbReference>
<reference evidence="4" key="1">
    <citation type="journal article" date="2014" name="Science">
        <title>The coffee genome provides insight into the convergent evolution of caffeine biosynthesis.</title>
        <authorList>
            <person name="Denoeud F."/>
            <person name="Carretero-Paulet L."/>
            <person name="Dereeper A."/>
            <person name="Droc G."/>
            <person name="Guyot R."/>
            <person name="Pietrella M."/>
            <person name="Zheng C."/>
            <person name="Alberti A."/>
            <person name="Anthony F."/>
            <person name="Aprea G."/>
            <person name="Aury J.M."/>
            <person name="Bento P."/>
            <person name="Bernard M."/>
            <person name="Bocs S."/>
            <person name="Campa C."/>
            <person name="Cenci A."/>
            <person name="Combes M.C."/>
            <person name="Crouzillat D."/>
            <person name="Da Silva C."/>
            <person name="Daddiego L."/>
            <person name="De Bellis F."/>
            <person name="Dussert S."/>
            <person name="Garsmeur O."/>
            <person name="Gayraud T."/>
            <person name="Guignon V."/>
            <person name="Jahn K."/>
            <person name="Jamilloux V."/>
            <person name="Joet T."/>
            <person name="Labadie K."/>
            <person name="Lan T."/>
            <person name="Leclercq J."/>
            <person name="Lepelley M."/>
            <person name="Leroy T."/>
            <person name="Li L.T."/>
            <person name="Librado P."/>
            <person name="Lopez L."/>
            <person name="Munoz A."/>
            <person name="Noel B."/>
            <person name="Pallavicini A."/>
            <person name="Perrotta G."/>
            <person name="Poncet V."/>
            <person name="Pot D."/>
            <person name="Priyono X."/>
            <person name="Rigoreau M."/>
            <person name="Rouard M."/>
            <person name="Rozas J."/>
            <person name="Tranchant-Dubreuil C."/>
            <person name="VanBuren R."/>
            <person name="Zhang Q."/>
            <person name="Andrade A.C."/>
            <person name="Argout X."/>
            <person name="Bertrand B."/>
            <person name="de Kochko A."/>
            <person name="Graziosi G."/>
            <person name="Henry R.J."/>
            <person name="Jayarama X."/>
            <person name="Ming R."/>
            <person name="Nagai C."/>
            <person name="Rounsley S."/>
            <person name="Sankoff D."/>
            <person name="Giuliano G."/>
            <person name="Albert V.A."/>
            <person name="Wincker P."/>
            <person name="Lashermes P."/>
        </authorList>
    </citation>
    <scope>NUCLEOTIDE SEQUENCE [LARGE SCALE GENOMIC DNA]</scope>
    <source>
        <strain evidence="4">cv. DH200-94</strain>
    </source>
</reference>
<dbReference type="InterPro" id="IPR007853">
    <property type="entry name" value="Znf_DNL-typ"/>
</dbReference>
<dbReference type="GO" id="GO:0008270">
    <property type="term" value="F:zinc ion binding"/>
    <property type="evidence" value="ECO:0007669"/>
    <property type="project" value="UniProtKB-KW"/>
</dbReference>
<organism evidence="3 4">
    <name type="scientific">Coffea canephora</name>
    <name type="common">Robusta coffee</name>
    <dbReference type="NCBI Taxonomy" id="49390"/>
    <lineage>
        <taxon>Eukaryota</taxon>
        <taxon>Viridiplantae</taxon>
        <taxon>Streptophyta</taxon>
        <taxon>Embryophyta</taxon>
        <taxon>Tracheophyta</taxon>
        <taxon>Spermatophyta</taxon>
        <taxon>Magnoliopsida</taxon>
        <taxon>eudicotyledons</taxon>
        <taxon>Gunneridae</taxon>
        <taxon>Pentapetalae</taxon>
        <taxon>asterids</taxon>
        <taxon>lamiids</taxon>
        <taxon>Gentianales</taxon>
        <taxon>Rubiaceae</taxon>
        <taxon>Ixoroideae</taxon>
        <taxon>Gardenieae complex</taxon>
        <taxon>Bertiereae - Coffeeae clade</taxon>
        <taxon>Coffeeae</taxon>
        <taxon>Coffea</taxon>
    </lineage>
</organism>
<dbReference type="InParanoid" id="A0A068TW58"/>
<dbReference type="PhylomeDB" id="A0A068TW58"/>
<keyword evidence="1" id="KW-0862">Zinc</keyword>
<proteinExistence type="predicted"/>
<dbReference type="OrthoDB" id="512667at2759"/>
<dbReference type="PANTHER" id="PTHR20922">
    <property type="entry name" value="DNL-TYPE ZINC FINGER PROTEIN"/>
    <property type="match status" value="1"/>
</dbReference>
<gene>
    <name evidence="3" type="ORF">GSCOC_T00032506001</name>
</gene>
<dbReference type="STRING" id="49390.A0A068TW58"/>
<evidence type="ECO:0000313" key="4">
    <source>
        <dbReference type="Proteomes" id="UP000295252"/>
    </source>
</evidence>